<keyword evidence="3" id="KW-1185">Reference proteome</keyword>
<evidence type="ECO:0000313" key="2">
    <source>
        <dbReference type="EMBL" id="GJE87784.1"/>
    </source>
</evidence>
<reference evidence="2 3" key="1">
    <citation type="submission" date="2021-08" db="EMBL/GenBank/DDBJ databases">
        <title>Draft Genome Sequence of Phanerochaete sordida strain YK-624.</title>
        <authorList>
            <person name="Mori T."/>
            <person name="Dohra H."/>
            <person name="Suzuki T."/>
            <person name="Kawagishi H."/>
            <person name="Hirai H."/>
        </authorList>
    </citation>
    <scope>NUCLEOTIDE SEQUENCE [LARGE SCALE GENOMIC DNA]</scope>
    <source>
        <strain evidence="2 3">YK-624</strain>
    </source>
</reference>
<evidence type="ECO:0000313" key="3">
    <source>
        <dbReference type="Proteomes" id="UP000703269"/>
    </source>
</evidence>
<evidence type="ECO:0000256" key="1">
    <source>
        <dbReference type="SAM" id="MobiDB-lite"/>
    </source>
</evidence>
<dbReference type="EMBL" id="BPQB01000007">
    <property type="protein sequence ID" value="GJE87784.1"/>
    <property type="molecule type" value="Genomic_DNA"/>
</dbReference>
<proteinExistence type="predicted"/>
<feature type="compositionally biased region" description="Polar residues" evidence="1">
    <location>
        <begin position="1"/>
        <end position="12"/>
    </location>
</feature>
<dbReference type="Proteomes" id="UP000703269">
    <property type="component" value="Unassembled WGS sequence"/>
</dbReference>
<name>A0A9P3G5A6_9APHY</name>
<feature type="region of interest" description="Disordered" evidence="1">
    <location>
        <begin position="1"/>
        <end position="76"/>
    </location>
</feature>
<sequence length="97" mass="10578">MATLASRPSVSSPLARPVSLDGPALLPARPQPKRNLSITPVHFPTSRPLRPFPSIAQAHSPLSPTSPRKTTKIIEPPKNFKSEFVLHLTQAELGRQD</sequence>
<dbReference type="OrthoDB" id="3255301at2759"/>
<accession>A0A9P3G5A6</accession>
<protein>
    <submittedName>
        <fullName evidence="2">Uncharacterized protein</fullName>
    </submittedName>
</protein>
<comment type="caution">
    <text evidence="2">The sequence shown here is derived from an EMBL/GenBank/DDBJ whole genome shotgun (WGS) entry which is preliminary data.</text>
</comment>
<gene>
    <name evidence="2" type="ORF">PsYK624_038670</name>
</gene>
<dbReference type="AlphaFoldDB" id="A0A9P3G5A6"/>
<organism evidence="2 3">
    <name type="scientific">Phanerochaete sordida</name>
    <dbReference type="NCBI Taxonomy" id="48140"/>
    <lineage>
        <taxon>Eukaryota</taxon>
        <taxon>Fungi</taxon>
        <taxon>Dikarya</taxon>
        <taxon>Basidiomycota</taxon>
        <taxon>Agaricomycotina</taxon>
        <taxon>Agaricomycetes</taxon>
        <taxon>Polyporales</taxon>
        <taxon>Phanerochaetaceae</taxon>
        <taxon>Phanerochaete</taxon>
    </lineage>
</organism>